<keyword evidence="2 5" id="KW-0238">DNA-binding</keyword>
<dbReference type="EMBL" id="FMTS01000001">
    <property type="protein sequence ID" value="SCW42779.1"/>
    <property type="molecule type" value="Genomic_DNA"/>
</dbReference>
<dbReference type="SMART" id="SM00344">
    <property type="entry name" value="HTH_ASNC"/>
    <property type="match status" value="1"/>
</dbReference>
<sequence>MANSDKFSDLDSFDRELIKVLRNDARATSADLGEAVGLSPSAAHRRVKILEQKGVITGYRAVIAENVQGKQGTVFVHVTLTDQRRETFEKFERAALACAAIEECHLMSGEADYLLKIVLRESLSYEDVHRDVLSIMPGVSKLASSFSIRTVKMG</sequence>
<dbReference type="PROSITE" id="PS00519">
    <property type="entry name" value="HTH_ASNC_1"/>
    <property type="match status" value="1"/>
</dbReference>
<evidence type="ECO:0000256" key="2">
    <source>
        <dbReference type="ARBA" id="ARBA00023125"/>
    </source>
</evidence>
<evidence type="ECO:0000313" key="5">
    <source>
        <dbReference type="EMBL" id="SCW42779.1"/>
    </source>
</evidence>
<evidence type="ECO:0000313" key="6">
    <source>
        <dbReference type="Proteomes" id="UP000199150"/>
    </source>
</evidence>
<dbReference type="Pfam" id="PF13412">
    <property type="entry name" value="HTH_24"/>
    <property type="match status" value="1"/>
</dbReference>
<dbReference type="Pfam" id="PF01037">
    <property type="entry name" value="AsnC_trans_reg"/>
    <property type="match status" value="1"/>
</dbReference>
<dbReference type="PROSITE" id="PS50956">
    <property type="entry name" value="HTH_ASNC_2"/>
    <property type="match status" value="1"/>
</dbReference>
<proteinExistence type="predicted"/>
<keyword evidence="6" id="KW-1185">Reference proteome</keyword>
<feature type="domain" description="HTH asnC-type" evidence="4">
    <location>
        <begin position="10"/>
        <end position="71"/>
    </location>
</feature>
<dbReference type="SUPFAM" id="SSF54909">
    <property type="entry name" value="Dimeric alpha+beta barrel"/>
    <property type="match status" value="1"/>
</dbReference>
<dbReference type="STRING" id="260084.SAMN02927928_1151"/>
<dbReference type="InterPro" id="IPR019888">
    <property type="entry name" value="Tscrpt_reg_AsnC-like"/>
</dbReference>
<dbReference type="GO" id="GO:0005829">
    <property type="term" value="C:cytosol"/>
    <property type="evidence" value="ECO:0007669"/>
    <property type="project" value="TreeGrafter"/>
</dbReference>
<evidence type="ECO:0000259" key="4">
    <source>
        <dbReference type="PROSITE" id="PS50956"/>
    </source>
</evidence>
<keyword evidence="1" id="KW-0805">Transcription regulation</keyword>
<dbReference type="GO" id="GO:0006355">
    <property type="term" value="P:regulation of DNA-templated transcription"/>
    <property type="evidence" value="ECO:0007669"/>
    <property type="project" value="UniProtKB-ARBA"/>
</dbReference>
<dbReference type="InterPro" id="IPR019885">
    <property type="entry name" value="Tscrpt_reg_HTH_AsnC-type_CS"/>
</dbReference>
<evidence type="ECO:0000256" key="1">
    <source>
        <dbReference type="ARBA" id="ARBA00023015"/>
    </source>
</evidence>
<dbReference type="InterPro" id="IPR036388">
    <property type="entry name" value="WH-like_DNA-bd_sf"/>
</dbReference>
<reference evidence="6" key="1">
    <citation type="submission" date="2016-10" db="EMBL/GenBank/DDBJ databases">
        <authorList>
            <person name="Varghese N."/>
            <person name="Submissions S."/>
        </authorList>
    </citation>
    <scope>NUCLEOTIDE SEQUENCE [LARGE SCALE GENOMIC DNA]</scope>
    <source>
        <strain evidence="6">CGMCC 1.3431</strain>
    </source>
</reference>
<protein>
    <submittedName>
        <fullName evidence="5">DNA-binding transcriptional regulator, Lrp family</fullName>
    </submittedName>
</protein>
<keyword evidence="3" id="KW-0804">Transcription</keyword>
<dbReference type="InterPro" id="IPR011991">
    <property type="entry name" value="ArsR-like_HTH"/>
</dbReference>
<dbReference type="InterPro" id="IPR000485">
    <property type="entry name" value="AsnC-type_HTH_dom"/>
</dbReference>
<name>A0A1G4QF97_9CAUL</name>
<dbReference type="InterPro" id="IPR011008">
    <property type="entry name" value="Dimeric_a/b-barrel"/>
</dbReference>
<dbReference type="PANTHER" id="PTHR30154">
    <property type="entry name" value="LEUCINE-RESPONSIVE REGULATORY PROTEIN"/>
    <property type="match status" value="1"/>
</dbReference>
<dbReference type="OrthoDB" id="9813313at2"/>
<gene>
    <name evidence="5" type="ORF">SAMN02927928_1151</name>
</gene>
<dbReference type="RefSeq" id="WP_090644717.1">
    <property type="nucleotide sequence ID" value="NZ_CBCRYE010000001.1"/>
</dbReference>
<dbReference type="GO" id="GO:0043200">
    <property type="term" value="P:response to amino acid"/>
    <property type="evidence" value="ECO:0007669"/>
    <property type="project" value="TreeGrafter"/>
</dbReference>
<dbReference type="PRINTS" id="PR00033">
    <property type="entry name" value="HTHASNC"/>
</dbReference>
<dbReference type="CDD" id="cd00090">
    <property type="entry name" value="HTH_ARSR"/>
    <property type="match status" value="1"/>
</dbReference>
<accession>A0A1G4QF97</accession>
<organism evidence="5 6">
    <name type="scientific">Asticcacaulis taihuensis</name>
    <dbReference type="NCBI Taxonomy" id="260084"/>
    <lineage>
        <taxon>Bacteria</taxon>
        <taxon>Pseudomonadati</taxon>
        <taxon>Pseudomonadota</taxon>
        <taxon>Alphaproteobacteria</taxon>
        <taxon>Caulobacterales</taxon>
        <taxon>Caulobacteraceae</taxon>
        <taxon>Asticcacaulis</taxon>
    </lineage>
</organism>
<dbReference type="InterPro" id="IPR036390">
    <property type="entry name" value="WH_DNA-bd_sf"/>
</dbReference>
<dbReference type="Gene3D" id="1.10.10.10">
    <property type="entry name" value="Winged helix-like DNA-binding domain superfamily/Winged helix DNA-binding domain"/>
    <property type="match status" value="1"/>
</dbReference>
<dbReference type="Proteomes" id="UP000199150">
    <property type="component" value="Unassembled WGS sequence"/>
</dbReference>
<dbReference type="PANTHER" id="PTHR30154:SF34">
    <property type="entry name" value="TRANSCRIPTIONAL REGULATOR AZLB"/>
    <property type="match status" value="1"/>
</dbReference>
<dbReference type="GO" id="GO:0043565">
    <property type="term" value="F:sequence-specific DNA binding"/>
    <property type="evidence" value="ECO:0007669"/>
    <property type="project" value="InterPro"/>
</dbReference>
<dbReference type="AlphaFoldDB" id="A0A1G4QF97"/>
<dbReference type="InterPro" id="IPR019887">
    <property type="entry name" value="Tscrpt_reg_AsnC/Lrp_C"/>
</dbReference>
<dbReference type="SUPFAM" id="SSF46785">
    <property type="entry name" value="Winged helix' DNA-binding domain"/>
    <property type="match status" value="1"/>
</dbReference>
<evidence type="ECO:0000256" key="3">
    <source>
        <dbReference type="ARBA" id="ARBA00023163"/>
    </source>
</evidence>
<dbReference type="Gene3D" id="3.30.70.920">
    <property type="match status" value="1"/>
</dbReference>